<dbReference type="Gene3D" id="1.20.1280.50">
    <property type="match status" value="1"/>
</dbReference>
<dbReference type="Pfam" id="PF12937">
    <property type="entry name" value="F-box-like"/>
    <property type="match status" value="1"/>
</dbReference>
<evidence type="ECO:0000259" key="2">
    <source>
        <dbReference type="PROSITE" id="PS50181"/>
    </source>
</evidence>
<protein>
    <submittedName>
        <fullName evidence="3">F-box domain protein</fullName>
    </submittedName>
</protein>
<feature type="domain" description="F-box" evidence="2">
    <location>
        <begin position="19"/>
        <end position="66"/>
    </location>
</feature>
<dbReference type="AlphaFoldDB" id="A0A0D8XVA1"/>
<keyword evidence="1" id="KW-0732">Signal</keyword>
<dbReference type="OrthoDB" id="1107553at2759"/>
<dbReference type="SUPFAM" id="SSF81383">
    <property type="entry name" value="F-box domain"/>
    <property type="match status" value="1"/>
</dbReference>
<dbReference type="InterPro" id="IPR001810">
    <property type="entry name" value="F-box_dom"/>
</dbReference>
<sequence length="316" mass="36166">MIDIFKSFLAILDFISVNCLQLQQFPKSVLAYIFAFLDCKSLLNCELTCKKWSTVIEENLHKLPKLQTDQIRILFDEAEILIHPIDEKKCPVRYSMPSLQGLERRLHHLTTQSLFIRGLISVESVPVLRLLLSLTLRPQQVYIIWSQFSPASIPMLEKFFYVNREFVVDVGLEECSPPHLFNDSLLDSLLPGLTCLRLWNNGKSGNYAISDCSIYKLANAIADGYAVETIDLTSCSLSESSLSSLILAWSSCPLSDLCISLNYCPLLNKHSLYEILALHRIFLRDAYNKDLLCEVCRRIPKRECSYTTMLREQTRA</sequence>
<keyword evidence="4" id="KW-1185">Reference proteome</keyword>
<organism evidence="3 4">
    <name type="scientific">Dictyocaulus viviparus</name>
    <name type="common">Bovine lungworm</name>
    <dbReference type="NCBI Taxonomy" id="29172"/>
    <lineage>
        <taxon>Eukaryota</taxon>
        <taxon>Metazoa</taxon>
        <taxon>Ecdysozoa</taxon>
        <taxon>Nematoda</taxon>
        <taxon>Chromadorea</taxon>
        <taxon>Rhabditida</taxon>
        <taxon>Rhabditina</taxon>
        <taxon>Rhabditomorpha</taxon>
        <taxon>Strongyloidea</taxon>
        <taxon>Metastrongylidae</taxon>
        <taxon>Dictyocaulus</taxon>
    </lineage>
</organism>
<dbReference type="InterPro" id="IPR036047">
    <property type="entry name" value="F-box-like_dom_sf"/>
</dbReference>
<gene>
    <name evidence="3" type="ORF">DICVIV_06204</name>
</gene>
<proteinExistence type="predicted"/>
<reference evidence="3 4" key="1">
    <citation type="submission" date="2013-11" db="EMBL/GenBank/DDBJ databases">
        <title>Draft genome of the bovine lungworm Dictyocaulus viviparus.</title>
        <authorList>
            <person name="Mitreva M."/>
        </authorList>
    </citation>
    <scope>NUCLEOTIDE SEQUENCE [LARGE SCALE GENOMIC DNA]</scope>
    <source>
        <strain evidence="3 4">HannoverDv2000</strain>
    </source>
</reference>
<dbReference type="Proteomes" id="UP000053766">
    <property type="component" value="Unassembled WGS sequence"/>
</dbReference>
<dbReference type="Gene3D" id="3.80.10.10">
    <property type="entry name" value="Ribonuclease Inhibitor"/>
    <property type="match status" value="1"/>
</dbReference>
<accession>A0A0D8XVA1</accession>
<evidence type="ECO:0000313" key="3">
    <source>
        <dbReference type="EMBL" id="KJH47737.1"/>
    </source>
</evidence>
<evidence type="ECO:0000256" key="1">
    <source>
        <dbReference type="SAM" id="SignalP"/>
    </source>
</evidence>
<feature type="chain" id="PRO_5002336135" evidence="1">
    <location>
        <begin position="20"/>
        <end position="316"/>
    </location>
</feature>
<evidence type="ECO:0000313" key="4">
    <source>
        <dbReference type="Proteomes" id="UP000053766"/>
    </source>
</evidence>
<dbReference type="PROSITE" id="PS50181">
    <property type="entry name" value="FBOX"/>
    <property type="match status" value="1"/>
</dbReference>
<dbReference type="EMBL" id="KN716295">
    <property type="protein sequence ID" value="KJH47737.1"/>
    <property type="molecule type" value="Genomic_DNA"/>
</dbReference>
<dbReference type="SMART" id="SM00256">
    <property type="entry name" value="FBOX"/>
    <property type="match status" value="1"/>
</dbReference>
<feature type="signal peptide" evidence="1">
    <location>
        <begin position="1"/>
        <end position="19"/>
    </location>
</feature>
<name>A0A0D8XVA1_DICVI</name>
<reference evidence="4" key="2">
    <citation type="journal article" date="2016" name="Sci. Rep.">
        <title>Dictyocaulus viviparus genome, variome and transcriptome elucidate lungworm biology and support future intervention.</title>
        <authorList>
            <person name="McNulty S.N."/>
            <person name="Strube C."/>
            <person name="Rosa B.A."/>
            <person name="Martin J.C."/>
            <person name="Tyagi R."/>
            <person name="Choi Y.J."/>
            <person name="Wang Q."/>
            <person name="Hallsworth Pepin K."/>
            <person name="Zhang X."/>
            <person name="Ozersky P."/>
            <person name="Wilson R.K."/>
            <person name="Sternberg P.W."/>
            <person name="Gasser R.B."/>
            <person name="Mitreva M."/>
        </authorList>
    </citation>
    <scope>NUCLEOTIDE SEQUENCE [LARGE SCALE GENOMIC DNA]</scope>
    <source>
        <strain evidence="4">HannoverDv2000</strain>
    </source>
</reference>
<dbReference type="InterPro" id="IPR032675">
    <property type="entry name" value="LRR_dom_sf"/>
</dbReference>